<keyword evidence="5" id="KW-0819">tRNA processing</keyword>
<sequence length="480" mass="52255">MNRLLPSVRQSLRLHRFRYYATMTMTDHAIAPPVVPPHEPQAEPVPDNIPAENISADTPTVPATKYGKVVLAPMVRSGQLATRLLSLKYGADIVWGPETIDKSLIGCERVENPKTGCVDYLRTGLIFRACPSREKSKFIFQMGTAAPDTAVAAAKIVAQDVSGIDVNSGCPKPFSTHAGMGAALLKDIPRLLSILTALVENVGLSTSYGIPISVKIRLLPTVEETHALITSLCKTGISKLTLHCRTPPMRPREHAIRDALAGAAKICKEAGVEFFVNGEIKDWDDAQRVIKEYGIEGGAMIAIAAESNPSCFIPNHLGGPRPWREVVTEYMLTAMSVENPISNTKFCILNMVPGKNEMHKVLSRAKTYRDLCDALGLECTFPEELDLGTLKTQRVRAQEEKEARLQVERAERQKKLAEFKRKKAEADGGANKDEEEGSNKRIKVDAGERSNTITDAAVAELAATDMLLPGGAAEPVQAVV</sequence>
<keyword evidence="4" id="KW-0507">mRNA processing</keyword>
<feature type="domain" description="DUS-like FMN-binding" evidence="11">
    <location>
        <begin position="71"/>
        <end position="313"/>
    </location>
</feature>
<dbReference type="PROSITE" id="PS01136">
    <property type="entry name" value="UPF0034"/>
    <property type="match status" value="1"/>
</dbReference>
<dbReference type="GO" id="GO:0006397">
    <property type="term" value="P:mRNA processing"/>
    <property type="evidence" value="ECO:0007669"/>
    <property type="project" value="UniProtKB-KW"/>
</dbReference>
<dbReference type="InterPro" id="IPR013785">
    <property type="entry name" value="Aldolase_TIM"/>
</dbReference>
<dbReference type="Proteomes" id="UP001313282">
    <property type="component" value="Unassembled WGS sequence"/>
</dbReference>
<name>A0AAN8NHZ3_9PEZI</name>
<protein>
    <recommendedName>
        <fullName evidence="11">DUS-like FMN-binding domain-containing protein</fullName>
    </recommendedName>
</protein>
<organism evidence="12 13">
    <name type="scientific">Orbilia javanica</name>
    <dbReference type="NCBI Taxonomy" id="47235"/>
    <lineage>
        <taxon>Eukaryota</taxon>
        <taxon>Fungi</taxon>
        <taxon>Dikarya</taxon>
        <taxon>Ascomycota</taxon>
        <taxon>Pezizomycotina</taxon>
        <taxon>Orbiliomycetes</taxon>
        <taxon>Orbiliales</taxon>
        <taxon>Orbiliaceae</taxon>
        <taxon>Orbilia</taxon>
    </lineage>
</organism>
<evidence type="ECO:0000256" key="4">
    <source>
        <dbReference type="ARBA" id="ARBA00022664"/>
    </source>
</evidence>
<dbReference type="PANTHER" id="PTHR45936">
    <property type="entry name" value="TRNA-DIHYDROURIDINE(20) SYNTHASE [NAD(P)+]-LIKE"/>
    <property type="match status" value="1"/>
</dbReference>
<dbReference type="Pfam" id="PF01207">
    <property type="entry name" value="Dus"/>
    <property type="match status" value="1"/>
</dbReference>
<proteinExistence type="predicted"/>
<keyword evidence="3" id="KW-0288">FMN</keyword>
<dbReference type="InterPro" id="IPR035587">
    <property type="entry name" value="DUS-like_FMN-bd"/>
</dbReference>
<evidence type="ECO:0000256" key="1">
    <source>
        <dbReference type="ARBA" id="ARBA00001917"/>
    </source>
</evidence>
<feature type="region of interest" description="Disordered" evidence="10">
    <location>
        <begin position="418"/>
        <end position="449"/>
    </location>
</feature>
<evidence type="ECO:0000256" key="7">
    <source>
        <dbReference type="ARBA" id="ARBA00045934"/>
    </source>
</evidence>
<gene>
    <name evidence="12" type="ORF">TWF718_001579</name>
</gene>
<dbReference type="Gene3D" id="3.20.20.70">
    <property type="entry name" value="Aldolase class I"/>
    <property type="match status" value="1"/>
</dbReference>
<evidence type="ECO:0000259" key="11">
    <source>
        <dbReference type="Pfam" id="PF01207"/>
    </source>
</evidence>
<dbReference type="CDD" id="cd02801">
    <property type="entry name" value="DUS_like_FMN"/>
    <property type="match status" value="1"/>
</dbReference>
<dbReference type="GO" id="GO:0017150">
    <property type="term" value="F:tRNA dihydrouridine synthase activity"/>
    <property type="evidence" value="ECO:0007669"/>
    <property type="project" value="InterPro"/>
</dbReference>
<keyword evidence="13" id="KW-1185">Reference proteome</keyword>
<accession>A0AAN8NHZ3</accession>
<dbReference type="EMBL" id="JAVHNR010000001">
    <property type="protein sequence ID" value="KAK6357259.1"/>
    <property type="molecule type" value="Genomic_DNA"/>
</dbReference>
<evidence type="ECO:0000256" key="10">
    <source>
        <dbReference type="SAM" id="MobiDB-lite"/>
    </source>
</evidence>
<dbReference type="InterPro" id="IPR018517">
    <property type="entry name" value="tRNA_hU_synthase_CS"/>
</dbReference>
<comment type="caution">
    <text evidence="12">The sequence shown here is derived from an EMBL/GenBank/DDBJ whole genome shotgun (WGS) entry which is preliminary data.</text>
</comment>
<evidence type="ECO:0000313" key="12">
    <source>
        <dbReference type="EMBL" id="KAK6357259.1"/>
    </source>
</evidence>
<comment type="catalytic activity">
    <reaction evidence="9">
        <text>a 5,6-dihydrouridine in mRNA + NADP(+) = a uridine in mRNA + NADPH + H(+)</text>
        <dbReference type="Rhea" id="RHEA:69855"/>
        <dbReference type="Rhea" id="RHEA-COMP:14658"/>
        <dbReference type="Rhea" id="RHEA-COMP:17789"/>
        <dbReference type="ChEBI" id="CHEBI:15378"/>
        <dbReference type="ChEBI" id="CHEBI:57783"/>
        <dbReference type="ChEBI" id="CHEBI:58349"/>
        <dbReference type="ChEBI" id="CHEBI:65315"/>
        <dbReference type="ChEBI" id="CHEBI:74443"/>
    </reaction>
    <physiologicalReaction direction="right-to-left" evidence="9">
        <dbReference type="Rhea" id="RHEA:69857"/>
    </physiologicalReaction>
</comment>
<reference evidence="12 13" key="1">
    <citation type="submission" date="2019-10" db="EMBL/GenBank/DDBJ databases">
        <authorList>
            <person name="Palmer J.M."/>
        </authorList>
    </citation>
    <scope>NUCLEOTIDE SEQUENCE [LARGE SCALE GENOMIC DNA]</scope>
    <source>
        <strain evidence="12 13">TWF718</strain>
    </source>
</reference>
<comment type="cofactor">
    <cofactor evidence="1">
        <name>FMN</name>
        <dbReference type="ChEBI" id="CHEBI:58210"/>
    </cofactor>
</comment>
<dbReference type="SUPFAM" id="SSF51395">
    <property type="entry name" value="FMN-linked oxidoreductases"/>
    <property type="match status" value="1"/>
</dbReference>
<feature type="compositionally biased region" description="Basic and acidic residues" evidence="10">
    <location>
        <begin position="418"/>
        <end position="448"/>
    </location>
</feature>
<keyword evidence="6" id="KW-0560">Oxidoreductase</keyword>
<evidence type="ECO:0000256" key="6">
    <source>
        <dbReference type="ARBA" id="ARBA00023002"/>
    </source>
</evidence>
<evidence type="ECO:0000256" key="3">
    <source>
        <dbReference type="ARBA" id="ARBA00022643"/>
    </source>
</evidence>
<dbReference type="GO" id="GO:0005737">
    <property type="term" value="C:cytoplasm"/>
    <property type="evidence" value="ECO:0007669"/>
    <property type="project" value="TreeGrafter"/>
</dbReference>
<dbReference type="InterPro" id="IPR052582">
    <property type="entry name" value="tRNA-DUS-like"/>
</dbReference>
<comment type="function">
    <text evidence="7">Catalyzes the synthesis of dihydrouridine, a modified base found in the D-loop of most tRNAs. Specifically modifies U47 in cytoplasmic tRNAs. Catalyzes the synthesis of dihydrouridine in some mRNAs, thereby affecting their translation.</text>
</comment>
<dbReference type="GO" id="GO:0050660">
    <property type="term" value="F:flavin adenine dinucleotide binding"/>
    <property type="evidence" value="ECO:0007669"/>
    <property type="project" value="InterPro"/>
</dbReference>
<keyword evidence="2" id="KW-0285">Flavoprotein</keyword>
<comment type="catalytic activity">
    <reaction evidence="8">
        <text>a 5,6-dihydrouridine in mRNA + NAD(+) = a uridine in mRNA + NADH + H(+)</text>
        <dbReference type="Rhea" id="RHEA:69851"/>
        <dbReference type="Rhea" id="RHEA-COMP:14658"/>
        <dbReference type="Rhea" id="RHEA-COMP:17789"/>
        <dbReference type="ChEBI" id="CHEBI:15378"/>
        <dbReference type="ChEBI" id="CHEBI:57540"/>
        <dbReference type="ChEBI" id="CHEBI:57945"/>
        <dbReference type="ChEBI" id="CHEBI:65315"/>
        <dbReference type="ChEBI" id="CHEBI:74443"/>
    </reaction>
    <physiologicalReaction direction="right-to-left" evidence="8">
        <dbReference type="Rhea" id="RHEA:69853"/>
    </physiologicalReaction>
</comment>
<evidence type="ECO:0000256" key="2">
    <source>
        <dbReference type="ARBA" id="ARBA00022630"/>
    </source>
</evidence>
<evidence type="ECO:0000256" key="8">
    <source>
        <dbReference type="ARBA" id="ARBA00048342"/>
    </source>
</evidence>
<evidence type="ECO:0000313" key="13">
    <source>
        <dbReference type="Proteomes" id="UP001313282"/>
    </source>
</evidence>
<dbReference type="AlphaFoldDB" id="A0AAN8NHZ3"/>
<dbReference type="PANTHER" id="PTHR45936:SF1">
    <property type="entry name" value="TRNA-DIHYDROURIDINE(20) SYNTHASE [NAD(P)+]-LIKE"/>
    <property type="match status" value="1"/>
</dbReference>
<evidence type="ECO:0000256" key="5">
    <source>
        <dbReference type="ARBA" id="ARBA00022694"/>
    </source>
</evidence>
<evidence type="ECO:0000256" key="9">
    <source>
        <dbReference type="ARBA" id="ARBA00049447"/>
    </source>
</evidence>